<dbReference type="CDD" id="cd01651">
    <property type="entry name" value="RT_G2_intron"/>
    <property type="match status" value="1"/>
</dbReference>
<comment type="caution">
    <text evidence="3">The sequence shown here is derived from an EMBL/GenBank/DDBJ whole genome shotgun (WGS) entry which is preliminary data.</text>
</comment>
<gene>
    <name evidence="3" type="ORF">LCGC14_2885940</name>
</gene>
<dbReference type="SUPFAM" id="SSF56672">
    <property type="entry name" value="DNA/RNA polymerases"/>
    <property type="match status" value="1"/>
</dbReference>
<dbReference type="PANTHER" id="PTHR34047:SF8">
    <property type="entry name" value="PROTEIN YKFC"/>
    <property type="match status" value="1"/>
</dbReference>
<feature type="domain" description="Reverse transcriptase" evidence="2">
    <location>
        <begin position="170"/>
        <end position="275"/>
    </location>
</feature>
<dbReference type="EMBL" id="LAZR01056427">
    <property type="protein sequence ID" value="KKK74221.1"/>
    <property type="molecule type" value="Genomic_DNA"/>
</dbReference>
<proteinExistence type="predicted"/>
<evidence type="ECO:0000259" key="2">
    <source>
        <dbReference type="Pfam" id="PF00078"/>
    </source>
</evidence>
<evidence type="ECO:0000256" key="1">
    <source>
        <dbReference type="SAM" id="MobiDB-lite"/>
    </source>
</evidence>
<feature type="non-terminal residue" evidence="3">
    <location>
        <position position="281"/>
    </location>
</feature>
<accession>A0A0F9APS8</accession>
<dbReference type="PANTHER" id="PTHR34047">
    <property type="entry name" value="NUCLEAR INTRON MATURASE 1, MITOCHONDRIAL-RELATED"/>
    <property type="match status" value="1"/>
</dbReference>
<dbReference type="InterPro" id="IPR043502">
    <property type="entry name" value="DNA/RNA_pol_sf"/>
</dbReference>
<dbReference type="AlphaFoldDB" id="A0A0F9APS8"/>
<sequence>MGPNAQSEDIRAGRRGRESAGLKVAGKRGNACGAKRPYRIHADARRRENRLGRKDHTTEDAGIKPDHVPEWGERRKCPEKLSLLRQKLYQKAKREPKFRFYALYDRVYRKDVLWTAWEQVRRNKGAAGVDGVTIDQIVSSEGGPQRLVDELHEELRSKTYRPQAVRRVYIPKPDGRERPLGIPTVRDRVVQTAALLILEPIFEADFMDCSYGFRPGRSAHQALAAIRDHIKSGYREVYDADLEGYFDSIPHDKLMAALRMRIVDRSVLKLIRMWLEAPIVD</sequence>
<dbReference type="InterPro" id="IPR051083">
    <property type="entry name" value="GrpII_Intron_Splice-Mob/Def"/>
</dbReference>
<reference evidence="3" key="1">
    <citation type="journal article" date="2015" name="Nature">
        <title>Complex archaea that bridge the gap between prokaryotes and eukaryotes.</title>
        <authorList>
            <person name="Spang A."/>
            <person name="Saw J.H."/>
            <person name="Jorgensen S.L."/>
            <person name="Zaremba-Niedzwiedzka K."/>
            <person name="Martijn J."/>
            <person name="Lind A.E."/>
            <person name="van Eijk R."/>
            <person name="Schleper C."/>
            <person name="Guy L."/>
            <person name="Ettema T.J."/>
        </authorList>
    </citation>
    <scope>NUCLEOTIDE SEQUENCE</scope>
</reference>
<name>A0A0F9APS8_9ZZZZ</name>
<protein>
    <recommendedName>
        <fullName evidence="2">Reverse transcriptase domain-containing protein</fullName>
    </recommendedName>
</protein>
<feature type="compositionally biased region" description="Basic and acidic residues" evidence="1">
    <location>
        <begin position="8"/>
        <end position="20"/>
    </location>
</feature>
<dbReference type="Pfam" id="PF00078">
    <property type="entry name" value="RVT_1"/>
    <property type="match status" value="1"/>
</dbReference>
<feature type="region of interest" description="Disordered" evidence="1">
    <location>
        <begin position="1"/>
        <end position="71"/>
    </location>
</feature>
<feature type="compositionally biased region" description="Basic and acidic residues" evidence="1">
    <location>
        <begin position="40"/>
        <end position="71"/>
    </location>
</feature>
<evidence type="ECO:0000313" key="3">
    <source>
        <dbReference type="EMBL" id="KKK74221.1"/>
    </source>
</evidence>
<dbReference type="InterPro" id="IPR000477">
    <property type="entry name" value="RT_dom"/>
</dbReference>
<organism evidence="3">
    <name type="scientific">marine sediment metagenome</name>
    <dbReference type="NCBI Taxonomy" id="412755"/>
    <lineage>
        <taxon>unclassified sequences</taxon>
        <taxon>metagenomes</taxon>
        <taxon>ecological metagenomes</taxon>
    </lineage>
</organism>